<dbReference type="EMBL" id="KZ293670">
    <property type="protein sequence ID" value="PBK89097.1"/>
    <property type="molecule type" value="Genomic_DNA"/>
</dbReference>
<reference evidence="2" key="1">
    <citation type="journal article" date="2017" name="Nat. Ecol. Evol.">
        <title>Genome expansion and lineage-specific genetic innovations in the forest pathogenic fungi Armillaria.</title>
        <authorList>
            <person name="Sipos G."/>
            <person name="Prasanna A.N."/>
            <person name="Walter M.C."/>
            <person name="O'Connor E."/>
            <person name="Balint B."/>
            <person name="Krizsan K."/>
            <person name="Kiss B."/>
            <person name="Hess J."/>
            <person name="Varga T."/>
            <person name="Slot J."/>
            <person name="Riley R."/>
            <person name="Boka B."/>
            <person name="Rigling D."/>
            <person name="Barry K."/>
            <person name="Lee J."/>
            <person name="Mihaltcheva S."/>
            <person name="LaButti K."/>
            <person name="Lipzen A."/>
            <person name="Waldron R."/>
            <person name="Moloney N.M."/>
            <person name="Sperisen C."/>
            <person name="Kredics L."/>
            <person name="Vagvoelgyi C."/>
            <person name="Patrignani A."/>
            <person name="Fitzpatrick D."/>
            <person name="Nagy I."/>
            <person name="Doyle S."/>
            <person name="Anderson J.B."/>
            <person name="Grigoriev I.V."/>
            <person name="Gueldener U."/>
            <person name="Muensterkoetter M."/>
            <person name="Nagy L.G."/>
        </authorList>
    </citation>
    <scope>NUCLEOTIDE SEQUENCE [LARGE SCALE GENOMIC DNA]</scope>
    <source>
        <strain evidence="2">Ar21-2</strain>
    </source>
</reference>
<evidence type="ECO:0000313" key="2">
    <source>
        <dbReference type="Proteomes" id="UP000217790"/>
    </source>
</evidence>
<dbReference type="AlphaFoldDB" id="A0A2H3DJ52"/>
<accession>A0A2H3DJ52</accession>
<evidence type="ECO:0000313" key="1">
    <source>
        <dbReference type="EMBL" id="PBK89097.1"/>
    </source>
</evidence>
<dbReference type="InParanoid" id="A0A2H3DJ52"/>
<organism evidence="1 2">
    <name type="scientific">Armillaria gallica</name>
    <name type="common">Bulbous honey fungus</name>
    <name type="synonym">Armillaria bulbosa</name>
    <dbReference type="NCBI Taxonomy" id="47427"/>
    <lineage>
        <taxon>Eukaryota</taxon>
        <taxon>Fungi</taxon>
        <taxon>Dikarya</taxon>
        <taxon>Basidiomycota</taxon>
        <taxon>Agaricomycotina</taxon>
        <taxon>Agaricomycetes</taxon>
        <taxon>Agaricomycetidae</taxon>
        <taxon>Agaricales</taxon>
        <taxon>Marasmiineae</taxon>
        <taxon>Physalacriaceae</taxon>
        <taxon>Armillaria</taxon>
    </lineage>
</organism>
<dbReference type="Gene3D" id="1.20.5.2650">
    <property type="match status" value="1"/>
</dbReference>
<sequence length="94" mass="10596">MFNLSKEDDVRKHVICQEVKSGKKENVKRLPRFSVLLLPSASRAVVTSAPSSPENWSTRRSRSLSLMLSLSSASLKRRPRLLPSKHHTIRTTTA</sequence>
<gene>
    <name evidence="1" type="ORF">ARMGADRAFT_1065388</name>
</gene>
<proteinExistence type="predicted"/>
<keyword evidence="2" id="KW-1185">Reference proteome</keyword>
<dbReference type="Proteomes" id="UP000217790">
    <property type="component" value="Unassembled WGS sequence"/>
</dbReference>
<dbReference type="OrthoDB" id="10260596at2759"/>
<name>A0A2H3DJ52_ARMGA</name>
<protein>
    <submittedName>
        <fullName evidence="1">Uncharacterized protein</fullName>
    </submittedName>
</protein>